<keyword evidence="3" id="KW-0812">Transmembrane</keyword>
<feature type="transmembrane region" description="Helical" evidence="3">
    <location>
        <begin position="362"/>
        <end position="389"/>
    </location>
</feature>
<dbReference type="PROSITE" id="PS51448">
    <property type="entry name" value="P_TREFOIL_2"/>
    <property type="match status" value="1"/>
</dbReference>
<name>A0ABP0H1R4_CLALP</name>
<accession>A0ABP0H1R4</accession>
<dbReference type="EMBL" id="CAWYQH010000174">
    <property type="protein sequence ID" value="CAK8697929.1"/>
    <property type="molecule type" value="Genomic_DNA"/>
</dbReference>
<reference evidence="7 8" key="1">
    <citation type="submission" date="2024-02" db="EMBL/GenBank/DDBJ databases">
        <authorList>
            <person name="Daric V."/>
            <person name="Darras S."/>
        </authorList>
    </citation>
    <scope>NUCLEOTIDE SEQUENCE [LARGE SCALE GENOMIC DNA]</scope>
</reference>
<dbReference type="PROSITE" id="PS50853">
    <property type="entry name" value="FN3"/>
    <property type="match status" value="1"/>
</dbReference>
<keyword evidence="1 2" id="KW-1015">Disulfide bond</keyword>
<protein>
    <recommendedName>
        <fullName evidence="9">Fibronectin type-III domain-containing protein</fullName>
    </recommendedName>
</protein>
<evidence type="ECO:0000256" key="1">
    <source>
        <dbReference type="ARBA" id="ARBA00023157"/>
    </source>
</evidence>
<keyword evidence="3" id="KW-1133">Transmembrane helix</keyword>
<feature type="signal peptide" evidence="4">
    <location>
        <begin position="1"/>
        <end position="26"/>
    </location>
</feature>
<evidence type="ECO:0000313" key="7">
    <source>
        <dbReference type="EMBL" id="CAK8697929.1"/>
    </source>
</evidence>
<evidence type="ECO:0008006" key="9">
    <source>
        <dbReference type="Google" id="ProtNLM"/>
    </source>
</evidence>
<keyword evidence="3" id="KW-0472">Membrane</keyword>
<dbReference type="InterPro" id="IPR045860">
    <property type="entry name" value="Snake_toxin-like_sf"/>
</dbReference>
<feature type="chain" id="PRO_5047514694" description="Fibronectin type-III domain-containing protein" evidence="4">
    <location>
        <begin position="27"/>
        <end position="434"/>
    </location>
</feature>
<keyword evidence="8" id="KW-1185">Reference proteome</keyword>
<dbReference type="SMART" id="SM00060">
    <property type="entry name" value="FN3"/>
    <property type="match status" value="1"/>
</dbReference>
<dbReference type="InterPro" id="IPR000519">
    <property type="entry name" value="P_trefoil_dom"/>
</dbReference>
<evidence type="ECO:0000259" key="6">
    <source>
        <dbReference type="PROSITE" id="PS51448"/>
    </source>
</evidence>
<dbReference type="InterPro" id="IPR044913">
    <property type="entry name" value="P_trefoil_dom_sf"/>
</dbReference>
<dbReference type="Gene3D" id="2.60.40.10">
    <property type="entry name" value="Immunoglobulins"/>
    <property type="match status" value="1"/>
</dbReference>
<sequence>MIRDIFKRSLWICFMVGGLLITESSALLCRFCEQATSLDQCVSGYECGPGIGCFSQTWVNDAGQRYYRKGCQQPSVVNCEVANDAFCTKDLALICCDTYLCNAPDPQLVWRPEPPRNFVASAINPTSITLQWDIQCNGIYAYEVTYDRNTPVSSTLEDINGQQVTISNLTPGSLYKFSIRSVFDSSYSDPVDIIRATPHDNSTQTICAESVNVTLNDVSSTTLRLCGPDEQKCFVGLHYWQNGGETYVSQGCVATELCDHIEANFRNDCIPGSVNSLCFICCEGNTCNKNNDLINSNFSCNVENDEKVDCGWDGIDRPTCESRGCCYARTESSTYDKWCHHKTLGTPEPIATAASPLASAGIAYWLIIVIVLGVFLFFIITLLIVCCVVRKRQAKKRGFYEVDPVYAIPNRATGRRVTTISGISNPNLTVQETA</sequence>
<dbReference type="InterPro" id="IPR013783">
    <property type="entry name" value="Ig-like_fold"/>
</dbReference>
<dbReference type="SUPFAM" id="SSF57302">
    <property type="entry name" value="Snake toxin-like"/>
    <property type="match status" value="2"/>
</dbReference>
<evidence type="ECO:0000259" key="5">
    <source>
        <dbReference type="PROSITE" id="PS50853"/>
    </source>
</evidence>
<feature type="disulfide bond" evidence="2">
    <location>
        <begin position="310"/>
        <end position="325"/>
    </location>
</feature>
<proteinExistence type="predicted"/>
<feature type="disulfide bond" evidence="2">
    <location>
        <begin position="300"/>
        <end position="326"/>
    </location>
</feature>
<evidence type="ECO:0000313" key="8">
    <source>
        <dbReference type="Proteomes" id="UP001642483"/>
    </source>
</evidence>
<organism evidence="7 8">
    <name type="scientific">Clavelina lepadiformis</name>
    <name type="common">Light-bulb sea squirt</name>
    <name type="synonym">Ascidia lepadiformis</name>
    <dbReference type="NCBI Taxonomy" id="159417"/>
    <lineage>
        <taxon>Eukaryota</taxon>
        <taxon>Metazoa</taxon>
        <taxon>Chordata</taxon>
        <taxon>Tunicata</taxon>
        <taxon>Ascidiacea</taxon>
        <taxon>Aplousobranchia</taxon>
        <taxon>Clavelinidae</taxon>
        <taxon>Clavelina</taxon>
    </lineage>
</organism>
<dbReference type="CDD" id="cd00063">
    <property type="entry name" value="FN3"/>
    <property type="match status" value="1"/>
</dbReference>
<comment type="caution">
    <text evidence="2">Lacks conserved residue(s) required for the propagation of feature annotation.</text>
</comment>
<dbReference type="Proteomes" id="UP001642483">
    <property type="component" value="Unassembled WGS sequence"/>
</dbReference>
<feature type="domain" description="P-type" evidence="6">
    <location>
        <begin position="298"/>
        <end position="343"/>
    </location>
</feature>
<dbReference type="SUPFAM" id="SSF57492">
    <property type="entry name" value="Trefoil"/>
    <property type="match status" value="1"/>
</dbReference>
<dbReference type="CDD" id="cd00111">
    <property type="entry name" value="Trefoil"/>
    <property type="match status" value="1"/>
</dbReference>
<gene>
    <name evidence="7" type="ORF">CVLEPA_LOCUS31412</name>
</gene>
<dbReference type="Gene3D" id="4.10.110.10">
    <property type="entry name" value="Spasmolytic Protein, domain 1"/>
    <property type="match status" value="1"/>
</dbReference>
<evidence type="ECO:0000256" key="3">
    <source>
        <dbReference type="SAM" id="Phobius"/>
    </source>
</evidence>
<dbReference type="PANTHER" id="PTHR46957:SF3">
    <property type="entry name" value="CYTOKINE RECEPTOR"/>
    <property type="match status" value="1"/>
</dbReference>
<evidence type="ECO:0000256" key="2">
    <source>
        <dbReference type="PROSITE-ProRule" id="PRU00779"/>
    </source>
</evidence>
<dbReference type="InterPro" id="IPR036116">
    <property type="entry name" value="FN3_sf"/>
</dbReference>
<dbReference type="PANTHER" id="PTHR46957">
    <property type="entry name" value="CYTOKINE RECEPTOR"/>
    <property type="match status" value="1"/>
</dbReference>
<dbReference type="SUPFAM" id="SSF49265">
    <property type="entry name" value="Fibronectin type III"/>
    <property type="match status" value="1"/>
</dbReference>
<dbReference type="Pfam" id="PF00088">
    <property type="entry name" value="Trefoil"/>
    <property type="match status" value="1"/>
</dbReference>
<feature type="domain" description="Fibronectin type-III" evidence="5">
    <location>
        <begin position="114"/>
        <end position="201"/>
    </location>
</feature>
<dbReference type="InterPro" id="IPR050713">
    <property type="entry name" value="RTP_Phos/Ushers"/>
</dbReference>
<dbReference type="InterPro" id="IPR003961">
    <property type="entry name" value="FN3_dom"/>
</dbReference>
<dbReference type="Pfam" id="PF00041">
    <property type="entry name" value="fn3"/>
    <property type="match status" value="1"/>
</dbReference>
<comment type="caution">
    <text evidence="7">The sequence shown here is derived from an EMBL/GenBank/DDBJ whole genome shotgun (WGS) entry which is preliminary data.</text>
</comment>
<keyword evidence="4" id="KW-0732">Signal</keyword>
<evidence type="ECO:0000256" key="4">
    <source>
        <dbReference type="SAM" id="SignalP"/>
    </source>
</evidence>